<dbReference type="EMBL" id="NCXI01000111">
    <property type="protein sequence ID" value="PAK77330.1"/>
    <property type="molecule type" value="Genomic_DNA"/>
</dbReference>
<sequence>MSIVGLIGSYCLWTAVTFDEHAEDYIERDINHLIHAHRYQELRKISNAAAYKWLKKTNHVKLTFATDDQGSGNLGYYAAKINGRYDFFVTFKVKSLIPSRFSLIRITYYPSYHQH</sequence>
<dbReference type="RefSeq" id="WP_057962512.1">
    <property type="nucleotide sequence ID" value="NZ_BAAAXO010000080.1"/>
</dbReference>
<gene>
    <name evidence="1" type="ORF">B8W98_10695</name>
</gene>
<organism evidence="1 2">
    <name type="scientific">Lentilactobacillus parakefiri</name>
    <dbReference type="NCBI Taxonomy" id="152332"/>
    <lineage>
        <taxon>Bacteria</taxon>
        <taxon>Bacillati</taxon>
        <taxon>Bacillota</taxon>
        <taxon>Bacilli</taxon>
        <taxon>Lactobacillales</taxon>
        <taxon>Lactobacillaceae</taxon>
        <taxon>Lentilactobacillus</taxon>
    </lineage>
</organism>
<evidence type="ECO:0000313" key="2">
    <source>
        <dbReference type="Proteomes" id="UP000216802"/>
    </source>
</evidence>
<evidence type="ECO:0000313" key="1">
    <source>
        <dbReference type="EMBL" id="PAK77330.1"/>
    </source>
</evidence>
<protein>
    <submittedName>
        <fullName evidence="1">Uncharacterized protein</fullName>
    </submittedName>
</protein>
<proteinExistence type="predicted"/>
<dbReference type="Proteomes" id="UP000216802">
    <property type="component" value="Unassembled WGS sequence"/>
</dbReference>
<dbReference type="AlphaFoldDB" id="A0A269XVT8"/>
<name>A0A269XVT8_9LACO</name>
<reference evidence="1 2" key="1">
    <citation type="submission" date="2017-04" db="EMBL/GenBank/DDBJ databases">
        <title>Kefir bacterial isolates.</title>
        <authorList>
            <person name="Kim Y."/>
            <person name="Blasche S."/>
            <person name="Patil K.R."/>
        </authorList>
    </citation>
    <scope>NUCLEOTIDE SEQUENCE [LARGE SCALE GENOMIC DNA]</scope>
    <source>
        <strain evidence="1 2">OG2</strain>
    </source>
</reference>
<comment type="caution">
    <text evidence="1">The sequence shown here is derived from an EMBL/GenBank/DDBJ whole genome shotgun (WGS) entry which is preliminary data.</text>
</comment>
<accession>A0A269XVT8</accession>